<proteinExistence type="predicted"/>
<sequence length="140" mass="15708">MTMPQFAMPSCRICVWESVHQVQMAASQFALPHENAVRHARLRELTRQPPPVWNCHTTSTVHQPWAAEGFHSVIVIHGDQPGHTFQAYVYVISASVYLFTTERPVAGREGAARFPLTVQVARQVMGADAQRLFGNKLDVE</sequence>
<dbReference type="EMBL" id="HBGB01044487">
    <property type="protein sequence ID" value="CAD9071131.1"/>
    <property type="molecule type" value="Transcribed_RNA"/>
</dbReference>
<gene>
    <name evidence="1" type="ORF">VBRA1451_LOCUS26213</name>
</gene>
<reference evidence="1" key="1">
    <citation type="submission" date="2021-01" db="EMBL/GenBank/DDBJ databases">
        <authorList>
            <person name="Corre E."/>
            <person name="Pelletier E."/>
            <person name="Niang G."/>
            <person name="Scheremetjew M."/>
            <person name="Finn R."/>
            <person name="Kale V."/>
            <person name="Holt S."/>
            <person name="Cochrane G."/>
            <person name="Meng A."/>
            <person name="Brown T."/>
            <person name="Cohen L."/>
        </authorList>
    </citation>
    <scope>NUCLEOTIDE SEQUENCE</scope>
    <source>
        <strain evidence="1">CCMP3346</strain>
    </source>
</reference>
<organism evidence="1">
    <name type="scientific">Vitrella brassicaformis</name>
    <dbReference type="NCBI Taxonomy" id="1169539"/>
    <lineage>
        <taxon>Eukaryota</taxon>
        <taxon>Sar</taxon>
        <taxon>Alveolata</taxon>
        <taxon>Colpodellida</taxon>
        <taxon>Vitrellaceae</taxon>
        <taxon>Vitrella</taxon>
    </lineage>
</organism>
<dbReference type="AlphaFoldDB" id="A0A7S1PBP9"/>
<protein>
    <submittedName>
        <fullName evidence="1">Uncharacterized protein</fullName>
    </submittedName>
</protein>
<accession>A0A7S1PBP9</accession>
<evidence type="ECO:0000313" key="1">
    <source>
        <dbReference type="EMBL" id="CAD9071131.1"/>
    </source>
</evidence>
<name>A0A7S1PBP9_9ALVE</name>